<sequence>MNTPPNTTERSLLGRLFPHPVMSVLLASVWLLLINKLSMANVVFALVAGAIIPFVTRRFWPDRPRIRLNWTLVHYFGVVVWDIVIANFQIAWLVLFRHNRDLRSHWLVIPLDLDDPEAVSMLAATLCLAPGTVSSDLAADRRALLLHAIDVADPAAEIARIKSRYEAPLKRIFA</sequence>
<dbReference type="OrthoDB" id="9807187at2"/>
<dbReference type="PANTHER" id="PTHR34584:SF1">
    <property type="entry name" value="NA(+)_H(+) ANTIPORTER SUBUNIT E1"/>
    <property type="match status" value="1"/>
</dbReference>
<evidence type="ECO:0000256" key="6">
    <source>
        <dbReference type="ARBA" id="ARBA00023136"/>
    </source>
</evidence>
<dbReference type="Proteomes" id="UP000067626">
    <property type="component" value="Chromosome"/>
</dbReference>
<name>A0A0K1EAT3_CHOCO</name>
<dbReference type="Pfam" id="PF01899">
    <property type="entry name" value="MNHE"/>
    <property type="match status" value="1"/>
</dbReference>
<dbReference type="PIRSF" id="PIRSF019239">
    <property type="entry name" value="MrpE"/>
    <property type="match status" value="1"/>
</dbReference>
<evidence type="ECO:0000256" key="7">
    <source>
        <dbReference type="SAM" id="Phobius"/>
    </source>
</evidence>
<evidence type="ECO:0000256" key="2">
    <source>
        <dbReference type="ARBA" id="ARBA00006228"/>
    </source>
</evidence>
<evidence type="ECO:0000313" key="9">
    <source>
        <dbReference type="Proteomes" id="UP000067626"/>
    </source>
</evidence>
<feature type="transmembrane region" description="Helical" evidence="7">
    <location>
        <begin position="12"/>
        <end position="33"/>
    </location>
</feature>
<keyword evidence="3" id="KW-1003">Cell membrane</keyword>
<keyword evidence="6 7" id="KW-0472">Membrane</keyword>
<dbReference type="GO" id="GO:0008324">
    <property type="term" value="F:monoatomic cation transmembrane transporter activity"/>
    <property type="evidence" value="ECO:0007669"/>
    <property type="project" value="InterPro"/>
</dbReference>
<evidence type="ECO:0000256" key="3">
    <source>
        <dbReference type="ARBA" id="ARBA00022475"/>
    </source>
</evidence>
<dbReference type="AlphaFoldDB" id="A0A0K1EAT3"/>
<comment type="similarity">
    <text evidence="2">Belongs to the CPA3 antiporters (TC 2.A.63) subunit E family.</text>
</comment>
<dbReference type="NCBIfam" id="NF006518">
    <property type="entry name" value="PRK08965.1-2"/>
    <property type="match status" value="1"/>
</dbReference>
<keyword evidence="4 7" id="KW-0812">Transmembrane</keyword>
<evidence type="ECO:0000256" key="1">
    <source>
        <dbReference type="ARBA" id="ARBA00004651"/>
    </source>
</evidence>
<proteinExistence type="inferred from homology"/>
<dbReference type="GO" id="GO:0005886">
    <property type="term" value="C:plasma membrane"/>
    <property type="evidence" value="ECO:0007669"/>
    <property type="project" value="UniProtKB-SubCell"/>
</dbReference>
<keyword evidence="5 7" id="KW-1133">Transmembrane helix</keyword>
<dbReference type="KEGG" id="ccro:CMC5_018150"/>
<evidence type="ECO:0000313" key="8">
    <source>
        <dbReference type="EMBL" id="AKT37673.1"/>
    </source>
</evidence>
<dbReference type="STRING" id="52.CMC5_018150"/>
<comment type="subcellular location">
    <subcellularLocation>
        <location evidence="1">Cell membrane</location>
        <topology evidence="1">Multi-pass membrane protein</topology>
    </subcellularLocation>
</comment>
<evidence type="ECO:0000256" key="5">
    <source>
        <dbReference type="ARBA" id="ARBA00022989"/>
    </source>
</evidence>
<gene>
    <name evidence="8" type="ORF">CMC5_018150</name>
</gene>
<evidence type="ECO:0000256" key="4">
    <source>
        <dbReference type="ARBA" id="ARBA00022692"/>
    </source>
</evidence>
<dbReference type="RefSeq" id="WP_050430005.1">
    <property type="nucleotide sequence ID" value="NZ_CP012159.1"/>
</dbReference>
<keyword evidence="9" id="KW-1185">Reference proteome</keyword>
<protein>
    <submittedName>
        <fullName evidence="8">Cation:proton antiporter</fullName>
    </submittedName>
</protein>
<feature type="transmembrane region" description="Helical" evidence="7">
    <location>
        <begin position="40"/>
        <end position="60"/>
    </location>
</feature>
<dbReference type="InterPro" id="IPR002758">
    <property type="entry name" value="Cation_antiport_E"/>
</dbReference>
<dbReference type="EMBL" id="CP012159">
    <property type="protein sequence ID" value="AKT37673.1"/>
    <property type="molecule type" value="Genomic_DNA"/>
</dbReference>
<accession>A0A0K1EAT3</accession>
<feature type="transmembrane region" description="Helical" evidence="7">
    <location>
        <begin position="72"/>
        <end position="95"/>
    </location>
</feature>
<reference evidence="8 9" key="1">
    <citation type="submission" date="2015-07" db="EMBL/GenBank/DDBJ databases">
        <title>Genome analysis of myxobacterium Chondromyces crocatus Cm c5 reveals a high potential for natural compound synthesis and the genetic basis for the loss of fruiting body formation.</title>
        <authorList>
            <person name="Zaburannyi N."/>
            <person name="Bunk B."/>
            <person name="Maier J."/>
            <person name="Overmann J."/>
            <person name="Mueller R."/>
        </authorList>
    </citation>
    <scope>NUCLEOTIDE SEQUENCE [LARGE SCALE GENOMIC DNA]</scope>
    <source>
        <strain evidence="8 9">Cm c5</strain>
    </source>
</reference>
<dbReference type="PANTHER" id="PTHR34584">
    <property type="entry name" value="NA(+)/H(+) ANTIPORTER SUBUNIT E1"/>
    <property type="match status" value="1"/>
</dbReference>
<organism evidence="8 9">
    <name type="scientific">Chondromyces crocatus</name>
    <dbReference type="NCBI Taxonomy" id="52"/>
    <lineage>
        <taxon>Bacteria</taxon>
        <taxon>Pseudomonadati</taxon>
        <taxon>Myxococcota</taxon>
        <taxon>Polyangia</taxon>
        <taxon>Polyangiales</taxon>
        <taxon>Polyangiaceae</taxon>
        <taxon>Chondromyces</taxon>
    </lineage>
</organism>